<keyword evidence="3 5" id="KW-0479">Metal-binding</keyword>
<organism evidence="7 8">
    <name type="scientific">Banduia mediterranea</name>
    <dbReference type="NCBI Taxonomy" id="3075609"/>
    <lineage>
        <taxon>Bacteria</taxon>
        <taxon>Pseudomonadati</taxon>
        <taxon>Pseudomonadota</taxon>
        <taxon>Gammaproteobacteria</taxon>
        <taxon>Nevskiales</taxon>
        <taxon>Algiphilaceae</taxon>
        <taxon>Banduia</taxon>
    </lineage>
</organism>
<evidence type="ECO:0000256" key="3">
    <source>
        <dbReference type="ARBA" id="ARBA00022723"/>
    </source>
</evidence>
<proteinExistence type="inferred from homology"/>
<evidence type="ECO:0000259" key="6">
    <source>
        <dbReference type="Pfam" id="PF01850"/>
    </source>
</evidence>
<dbReference type="RefSeq" id="WP_311365430.1">
    <property type="nucleotide sequence ID" value="NZ_JAVRIC010000016.1"/>
</dbReference>
<keyword evidence="1 5" id="KW-1277">Toxin-antitoxin system</keyword>
<feature type="binding site" evidence="5">
    <location>
        <position position="101"/>
    </location>
    <ligand>
        <name>Mg(2+)</name>
        <dbReference type="ChEBI" id="CHEBI:18420"/>
    </ligand>
</feature>
<dbReference type="Gene3D" id="3.40.50.1010">
    <property type="entry name" value="5'-nuclease"/>
    <property type="match status" value="1"/>
</dbReference>
<evidence type="ECO:0000313" key="8">
    <source>
        <dbReference type="Proteomes" id="UP001254608"/>
    </source>
</evidence>
<keyword evidence="4 5" id="KW-0378">Hydrolase</keyword>
<keyword evidence="5" id="KW-0800">Toxin</keyword>
<comment type="function">
    <text evidence="5">Toxic component of a toxin-antitoxin (TA) system. An RNase.</text>
</comment>
<dbReference type="SUPFAM" id="SSF88723">
    <property type="entry name" value="PIN domain-like"/>
    <property type="match status" value="1"/>
</dbReference>
<dbReference type="InterPro" id="IPR029060">
    <property type="entry name" value="PIN-like_dom_sf"/>
</dbReference>
<evidence type="ECO:0000256" key="5">
    <source>
        <dbReference type="HAMAP-Rule" id="MF_00265"/>
    </source>
</evidence>
<evidence type="ECO:0000256" key="4">
    <source>
        <dbReference type="ARBA" id="ARBA00022801"/>
    </source>
</evidence>
<dbReference type="CDD" id="cd09874">
    <property type="entry name" value="PIN_MT3492-like"/>
    <property type="match status" value="1"/>
</dbReference>
<evidence type="ECO:0000256" key="1">
    <source>
        <dbReference type="ARBA" id="ARBA00022649"/>
    </source>
</evidence>
<dbReference type="InterPro" id="IPR022907">
    <property type="entry name" value="VapC_family"/>
</dbReference>
<keyword evidence="2 5" id="KW-0540">Nuclease</keyword>
<accession>A0ABU2WKI9</accession>
<feature type="domain" description="PIN" evidence="6">
    <location>
        <begin position="3"/>
        <end position="127"/>
    </location>
</feature>
<dbReference type="Pfam" id="PF01850">
    <property type="entry name" value="PIN"/>
    <property type="match status" value="1"/>
</dbReference>
<keyword evidence="8" id="KW-1185">Reference proteome</keyword>
<evidence type="ECO:0000313" key="7">
    <source>
        <dbReference type="EMBL" id="MDT0498040.1"/>
    </source>
</evidence>
<dbReference type="EC" id="3.1.-.-" evidence="5"/>
<reference evidence="7 8" key="1">
    <citation type="submission" date="2023-09" db="EMBL/GenBank/DDBJ databases">
        <authorList>
            <person name="Rey-Velasco X."/>
        </authorList>
    </citation>
    <scope>NUCLEOTIDE SEQUENCE [LARGE SCALE GENOMIC DNA]</scope>
    <source>
        <strain evidence="7 8">W345</strain>
    </source>
</reference>
<dbReference type="HAMAP" id="MF_00265">
    <property type="entry name" value="VapC_Nob1"/>
    <property type="match status" value="1"/>
</dbReference>
<evidence type="ECO:0000256" key="2">
    <source>
        <dbReference type="ARBA" id="ARBA00022722"/>
    </source>
</evidence>
<protein>
    <recommendedName>
        <fullName evidence="5">Ribonuclease VapC</fullName>
        <shortName evidence="5">RNase VapC</shortName>
        <ecNumber evidence="5">3.1.-.-</ecNumber>
    </recommendedName>
    <alternativeName>
        <fullName evidence="5">Toxin VapC</fullName>
    </alternativeName>
</protein>
<dbReference type="InterPro" id="IPR002716">
    <property type="entry name" value="PIN_dom"/>
</dbReference>
<keyword evidence="5" id="KW-0460">Magnesium</keyword>
<comment type="similarity">
    <text evidence="5">Belongs to the PINc/VapC protein family.</text>
</comment>
<name>A0ABU2WKI9_9GAMM</name>
<comment type="cofactor">
    <cofactor evidence="5">
        <name>Mg(2+)</name>
        <dbReference type="ChEBI" id="CHEBI:18420"/>
    </cofactor>
</comment>
<dbReference type="EMBL" id="JAVRIC010000016">
    <property type="protein sequence ID" value="MDT0498040.1"/>
    <property type="molecule type" value="Genomic_DNA"/>
</dbReference>
<comment type="caution">
    <text evidence="7">The sequence shown here is derived from an EMBL/GenBank/DDBJ whole genome shotgun (WGS) entry which is preliminary data.</text>
</comment>
<dbReference type="Proteomes" id="UP001254608">
    <property type="component" value="Unassembled WGS sequence"/>
</dbReference>
<feature type="binding site" evidence="5">
    <location>
        <position position="6"/>
    </location>
    <ligand>
        <name>Mg(2+)</name>
        <dbReference type="ChEBI" id="CHEBI:18420"/>
    </ligand>
</feature>
<sequence>MRVFFDSSAFVKRYVREDGSDAVLDWCERADVLLLCAIALPELISAFCRLQREGRLDTGQYRRLKQDLLLDIADAQICELAPEVLGDSIRTLEAHPLRAMDALHVAAALRSRADTFVSSDLRQCVAARGLGLAVVQV</sequence>
<gene>
    <name evidence="5" type="primary">vapC</name>
    <name evidence="7" type="ORF">RM530_11790</name>
</gene>